<proteinExistence type="predicted"/>
<protein>
    <submittedName>
        <fullName evidence="1">Uncharacterized protein</fullName>
    </submittedName>
</protein>
<comment type="caution">
    <text evidence="1">The sequence shown here is derived from an EMBL/GenBank/DDBJ whole genome shotgun (WGS) entry which is preliminary data.</text>
</comment>
<evidence type="ECO:0000313" key="1">
    <source>
        <dbReference type="EMBL" id="MPC42699.1"/>
    </source>
</evidence>
<accession>A0A5B7FBS6</accession>
<evidence type="ECO:0000313" key="2">
    <source>
        <dbReference type="Proteomes" id="UP000324222"/>
    </source>
</evidence>
<sequence>MQGRLRSEAARVALKVHHVNDARSNNLAFAGVPLVSLPVDRCKSNTGDTYRMEIRRICESGCAVQWHEALVDGRAG</sequence>
<dbReference type="AlphaFoldDB" id="A0A5B7FBS6"/>
<dbReference type="EMBL" id="VSRR010005535">
    <property type="protein sequence ID" value="MPC42699.1"/>
    <property type="molecule type" value="Genomic_DNA"/>
</dbReference>
<gene>
    <name evidence="1" type="ORF">E2C01_036326</name>
</gene>
<name>A0A5B7FBS6_PORTR</name>
<dbReference type="Proteomes" id="UP000324222">
    <property type="component" value="Unassembled WGS sequence"/>
</dbReference>
<keyword evidence="2" id="KW-1185">Reference proteome</keyword>
<organism evidence="1 2">
    <name type="scientific">Portunus trituberculatus</name>
    <name type="common">Swimming crab</name>
    <name type="synonym">Neptunus trituberculatus</name>
    <dbReference type="NCBI Taxonomy" id="210409"/>
    <lineage>
        <taxon>Eukaryota</taxon>
        <taxon>Metazoa</taxon>
        <taxon>Ecdysozoa</taxon>
        <taxon>Arthropoda</taxon>
        <taxon>Crustacea</taxon>
        <taxon>Multicrustacea</taxon>
        <taxon>Malacostraca</taxon>
        <taxon>Eumalacostraca</taxon>
        <taxon>Eucarida</taxon>
        <taxon>Decapoda</taxon>
        <taxon>Pleocyemata</taxon>
        <taxon>Brachyura</taxon>
        <taxon>Eubrachyura</taxon>
        <taxon>Portunoidea</taxon>
        <taxon>Portunidae</taxon>
        <taxon>Portuninae</taxon>
        <taxon>Portunus</taxon>
    </lineage>
</organism>
<reference evidence="1 2" key="1">
    <citation type="submission" date="2019-05" db="EMBL/GenBank/DDBJ databases">
        <title>Another draft genome of Portunus trituberculatus and its Hox gene families provides insights of decapod evolution.</title>
        <authorList>
            <person name="Jeong J.-H."/>
            <person name="Song I."/>
            <person name="Kim S."/>
            <person name="Choi T."/>
            <person name="Kim D."/>
            <person name="Ryu S."/>
            <person name="Kim W."/>
        </authorList>
    </citation>
    <scope>NUCLEOTIDE SEQUENCE [LARGE SCALE GENOMIC DNA]</scope>
    <source>
        <tissue evidence="1">Muscle</tissue>
    </source>
</reference>